<organism evidence="1 2">
    <name type="scientific">Mycena maculata</name>
    <dbReference type="NCBI Taxonomy" id="230809"/>
    <lineage>
        <taxon>Eukaryota</taxon>
        <taxon>Fungi</taxon>
        <taxon>Dikarya</taxon>
        <taxon>Basidiomycota</taxon>
        <taxon>Agaricomycotina</taxon>
        <taxon>Agaricomycetes</taxon>
        <taxon>Agaricomycetidae</taxon>
        <taxon>Agaricales</taxon>
        <taxon>Marasmiineae</taxon>
        <taxon>Mycenaceae</taxon>
        <taxon>Mycena</taxon>
    </lineage>
</organism>
<dbReference type="SUPFAM" id="SSF52058">
    <property type="entry name" value="L domain-like"/>
    <property type="match status" value="1"/>
</dbReference>
<gene>
    <name evidence="1" type="ORF">DFH07DRAFT_831205</name>
</gene>
<keyword evidence="2" id="KW-1185">Reference proteome</keyword>
<evidence type="ECO:0008006" key="3">
    <source>
        <dbReference type="Google" id="ProtNLM"/>
    </source>
</evidence>
<evidence type="ECO:0000313" key="2">
    <source>
        <dbReference type="Proteomes" id="UP001215280"/>
    </source>
</evidence>
<accession>A0AAD7N718</accession>
<comment type="caution">
    <text evidence="1">The sequence shown here is derived from an EMBL/GenBank/DDBJ whole genome shotgun (WGS) entry which is preliminary data.</text>
</comment>
<dbReference type="AlphaFoldDB" id="A0AAD7N718"/>
<reference evidence="1" key="1">
    <citation type="submission" date="2023-03" db="EMBL/GenBank/DDBJ databases">
        <title>Massive genome expansion in bonnet fungi (Mycena s.s.) driven by repeated elements and novel gene families across ecological guilds.</title>
        <authorList>
            <consortium name="Lawrence Berkeley National Laboratory"/>
            <person name="Harder C.B."/>
            <person name="Miyauchi S."/>
            <person name="Viragh M."/>
            <person name="Kuo A."/>
            <person name="Thoen E."/>
            <person name="Andreopoulos B."/>
            <person name="Lu D."/>
            <person name="Skrede I."/>
            <person name="Drula E."/>
            <person name="Henrissat B."/>
            <person name="Morin E."/>
            <person name="Kohler A."/>
            <person name="Barry K."/>
            <person name="LaButti K."/>
            <person name="Morin E."/>
            <person name="Salamov A."/>
            <person name="Lipzen A."/>
            <person name="Mereny Z."/>
            <person name="Hegedus B."/>
            <person name="Baldrian P."/>
            <person name="Stursova M."/>
            <person name="Weitz H."/>
            <person name="Taylor A."/>
            <person name="Grigoriev I.V."/>
            <person name="Nagy L.G."/>
            <person name="Martin F."/>
            <person name="Kauserud H."/>
        </authorList>
    </citation>
    <scope>NUCLEOTIDE SEQUENCE</scope>
    <source>
        <strain evidence="1">CBHHK188m</strain>
    </source>
</reference>
<sequence>MHINAFPPEILLNIFELGKATQPFDIGGSTLVFVISQTCATWRTITHTYPILWDDLRLTARSSPSKARNLLARYDGPSISVTVDRRTMPADPLTFWNVLCLVTAHAARFRALHFIGPAISLRLLSRACSHHKFSQLRDFVVVQSEEEPQPVRASLSINAPKLSSLSLTGTFPLVPGNYPWLRELRLDHSAYFVHFNQPVGVLEPQLLELQVLSIISSVLPLLLDPSLFPADSSIVSFVLCNLRERDVAPGSLSQFCRLVRMPLLEHLEVSGLTGYLWDEFAHSLRHSGSSRPKYPALKSVTFRSLSLTGITNADSLHAVQSVSELRLIDVNPHPLVEILEQDHRMCPKLRQIRLAGSQVLWLSSRLW</sequence>
<dbReference type="EMBL" id="JARJLG010000095">
    <property type="protein sequence ID" value="KAJ7747120.1"/>
    <property type="molecule type" value="Genomic_DNA"/>
</dbReference>
<name>A0AAD7N718_9AGAR</name>
<proteinExistence type="predicted"/>
<dbReference type="Proteomes" id="UP001215280">
    <property type="component" value="Unassembled WGS sequence"/>
</dbReference>
<protein>
    <recommendedName>
        <fullName evidence="3">F-box domain-containing protein</fullName>
    </recommendedName>
</protein>
<evidence type="ECO:0000313" key="1">
    <source>
        <dbReference type="EMBL" id="KAJ7747120.1"/>
    </source>
</evidence>